<evidence type="ECO:0000259" key="1">
    <source>
        <dbReference type="PROSITE" id="PS50125"/>
    </source>
</evidence>
<keyword evidence="3" id="KW-1185">Reference proteome</keyword>
<dbReference type="PRINTS" id="PR00364">
    <property type="entry name" value="DISEASERSIST"/>
</dbReference>
<dbReference type="EMBL" id="CP097332">
    <property type="protein sequence ID" value="UQX89519.1"/>
    <property type="molecule type" value="Genomic_DNA"/>
</dbReference>
<dbReference type="SUPFAM" id="SSF48452">
    <property type="entry name" value="TPR-like"/>
    <property type="match status" value="1"/>
</dbReference>
<proteinExistence type="predicted"/>
<dbReference type="SUPFAM" id="SSF55073">
    <property type="entry name" value="Nucleotide cyclase"/>
    <property type="match status" value="1"/>
</dbReference>
<feature type="domain" description="Guanylate cyclase" evidence="1">
    <location>
        <begin position="12"/>
        <end position="126"/>
    </location>
</feature>
<organism evidence="2 3">
    <name type="scientific">Jatrophihabitans telluris</name>
    <dbReference type="NCBI Taxonomy" id="2038343"/>
    <lineage>
        <taxon>Bacteria</taxon>
        <taxon>Bacillati</taxon>
        <taxon>Actinomycetota</taxon>
        <taxon>Actinomycetes</taxon>
        <taxon>Jatrophihabitantales</taxon>
        <taxon>Jatrophihabitantaceae</taxon>
        <taxon>Jatrophihabitans</taxon>
    </lineage>
</organism>
<evidence type="ECO:0000313" key="3">
    <source>
        <dbReference type="Proteomes" id="UP001056336"/>
    </source>
</evidence>
<accession>A0ABY4R170</accession>
<dbReference type="Gene3D" id="3.30.70.1230">
    <property type="entry name" value="Nucleotide cyclase"/>
    <property type="match status" value="1"/>
</dbReference>
<gene>
    <name evidence="2" type="ORF">M6D93_05800</name>
</gene>
<dbReference type="InterPro" id="IPR011990">
    <property type="entry name" value="TPR-like_helical_dom_sf"/>
</dbReference>
<dbReference type="Proteomes" id="UP001056336">
    <property type="component" value="Chromosome"/>
</dbReference>
<name>A0ABY4R170_9ACTN</name>
<protein>
    <submittedName>
        <fullName evidence="2">Adenylate/guanylate cyclase domain-containing protein</fullName>
    </submittedName>
</protein>
<dbReference type="RefSeq" id="WP_249773415.1">
    <property type="nucleotide sequence ID" value="NZ_CP097332.1"/>
</dbReference>
<reference evidence="2" key="1">
    <citation type="journal article" date="2018" name="Int. J. Syst. Evol. Microbiol.">
        <title>Jatrophihabitans telluris sp. nov., isolated from sediment soil of lava forest wetlands and the emended description of the genus Jatrophihabitans.</title>
        <authorList>
            <person name="Lee K.C."/>
            <person name="Suh M.K."/>
            <person name="Eom M.K."/>
            <person name="Kim K.K."/>
            <person name="Kim J.S."/>
            <person name="Kim D.S."/>
            <person name="Ko S.H."/>
            <person name="Shin Y.K."/>
            <person name="Lee J.S."/>
        </authorList>
    </citation>
    <scope>NUCLEOTIDE SEQUENCE</scope>
    <source>
        <strain evidence="2">N237</strain>
    </source>
</reference>
<dbReference type="InterPro" id="IPR029787">
    <property type="entry name" value="Nucleotide_cyclase"/>
</dbReference>
<dbReference type="Pfam" id="PF13401">
    <property type="entry name" value="AAA_22"/>
    <property type="match status" value="1"/>
</dbReference>
<dbReference type="PROSITE" id="PS50125">
    <property type="entry name" value="GUANYLATE_CYCLASE_2"/>
    <property type="match status" value="1"/>
</dbReference>
<dbReference type="Gene3D" id="1.25.40.10">
    <property type="entry name" value="Tetratricopeptide repeat domain"/>
    <property type="match status" value="1"/>
</dbReference>
<dbReference type="InterPro" id="IPR049945">
    <property type="entry name" value="AAA_22"/>
</dbReference>
<dbReference type="InterPro" id="IPR058852">
    <property type="entry name" value="HTH_77"/>
</dbReference>
<reference evidence="2" key="2">
    <citation type="submission" date="2022-05" db="EMBL/GenBank/DDBJ databases">
        <authorList>
            <person name="Kim J.-S."/>
            <person name="Lee K."/>
            <person name="Suh M."/>
            <person name="Eom M."/>
            <person name="Kim J.-S."/>
            <person name="Kim D.-S."/>
            <person name="Ko S.-H."/>
            <person name="Shin Y."/>
            <person name="Lee J.-S."/>
        </authorList>
    </citation>
    <scope>NUCLEOTIDE SEQUENCE</scope>
    <source>
        <strain evidence="2">N237</strain>
    </source>
</reference>
<dbReference type="Pfam" id="PF00211">
    <property type="entry name" value="Guanylate_cyc"/>
    <property type="match status" value="1"/>
</dbReference>
<sequence>MADARLPTGTVTFLFTDVAASTAMWEKAPVTMGAAMARHDELVESAVAQAGGWLIRPRGEGDSRFAVFVRASDAIAAAVGIQRMLAAEAWSTPRPIRVRIAVHTGETELRDGDYYGNTVNRCARLRSIAHPGQILLSQATVDVAAARLGDGVVLRDMGTHKLRDLTEPERVHQVAYPGLADEFPPPASLDTVTHNLPAELTPLVGRDAEVGEVAARLGSHRLVTLTGPGGSGKTRLAVAVAAEVLALHPDGVWLVELAPLTDPDLVAAAIGGVTGVRQSLHGSILDTTIEQLGAKAVLLVVDNCEHVVDAAAKAIHSLLRGTPNLRVLATSQEPLAIAGERVYPVPPLRLSDAAELFGQAAATTTPSFVIDDTNRDIVNSLCTALDGIPLALQLAAGRTRVMSPAQILDRLSDRFKLLKGGERSAPERHRTLAAAVDWSHDLLTRAEQILYRRLSVFHGGATLEAIEAVCTDADLDADEVVDLVQRLVERSLLVADHTAIDTTFSMLETIRQHARAKLNVAGETNSFRDRHLDWFRSRAEAAYHAMSGADMAYWVAALRSDQHNTRAALAWACSGGEPNKGLELGRYLRLYWHVEGIPGQGADWLERLLHLTAGERSLPRVYALASLARLRASPDADPEVLAAAEQALVMARELADAPAEGFVEYVLSFCDFHDPIAHLESAQRLMPADDPDRAAVDSNMAEAYCDVMRWDDAIRLVEPLLLRAESQGNLDSVQHLSEVYSKAARGVGHAEEALQHAERAVVVARQVGAPTRLFMALDSRIDSLLEIGDYVAAAKDAVELLTIAESVDPSFVRSLALYQAGAVAVALRRSEVGAILIWVAWRELRAAWLRVPRLVRLHERILGQARADLGDERYDQSLRRAEIMTVDHAFTEAAAKLAEWTSAAHGVDV</sequence>
<dbReference type="PANTHER" id="PTHR47691">
    <property type="entry name" value="REGULATOR-RELATED"/>
    <property type="match status" value="1"/>
</dbReference>
<dbReference type="CDD" id="cd07302">
    <property type="entry name" value="CHD"/>
    <property type="match status" value="1"/>
</dbReference>
<dbReference type="InterPro" id="IPR027417">
    <property type="entry name" value="P-loop_NTPase"/>
</dbReference>
<dbReference type="Pfam" id="PF25872">
    <property type="entry name" value="HTH_77"/>
    <property type="match status" value="1"/>
</dbReference>
<dbReference type="SUPFAM" id="SSF52540">
    <property type="entry name" value="P-loop containing nucleoside triphosphate hydrolases"/>
    <property type="match status" value="1"/>
</dbReference>
<dbReference type="Gene3D" id="3.40.50.300">
    <property type="entry name" value="P-loop containing nucleotide triphosphate hydrolases"/>
    <property type="match status" value="1"/>
</dbReference>
<dbReference type="InterPro" id="IPR001054">
    <property type="entry name" value="A/G_cyclase"/>
</dbReference>
<dbReference type="PANTHER" id="PTHR47691:SF3">
    <property type="entry name" value="HTH-TYPE TRANSCRIPTIONAL REGULATOR RV0890C-RELATED"/>
    <property type="match status" value="1"/>
</dbReference>
<evidence type="ECO:0000313" key="2">
    <source>
        <dbReference type="EMBL" id="UQX89519.1"/>
    </source>
</evidence>